<evidence type="ECO:0000256" key="7">
    <source>
        <dbReference type="ARBA" id="ARBA00023237"/>
    </source>
</evidence>
<comment type="subcellular location">
    <subcellularLocation>
        <location evidence="1 8">Cell outer membrane</location>
        <topology evidence="1 8">Multi-pass membrane protein</topology>
    </subcellularLocation>
</comment>
<evidence type="ECO:0000259" key="12">
    <source>
        <dbReference type="Pfam" id="PF07715"/>
    </source>
</evidence>
<dbReference type="InterPro" id="IPR000531">
    <property type="entry name" value="Beta-barrel_TonB"/>
</dbReference>
<keyword evidence="3 8" id="KW-1134">Transmembrane beta strand</keyword>
<evidence type="ECO:0000256" key="3">
    <source>
        <dbReference type="ARBA" id="ARBA00022452"/>
    </source>
</evidence>
<proteinExistence type="inferred from homology"/>
<feature type="transmembrane region" description="Helical" evidence="10">
    <location>
        <begin position="16"/>
        <end position="34"/>
    </location>
</feature>
<dbReference type="InterPro" id="IPR036942">
    <property type="entry name" value="Beta-barrel_TonB_sf"/>
</dbReference>
<dbReference type="InterPro" id="IPR037066">
    <property type="entry name" value="Plug_dom_sf"/>
</dbReference>
<dbReference type="GO" id="GO:0009279">
    <property type="term" value="C:cell outer membrane"/>
    <property type="evidence" value="ECO:0007669"/>
    <property type="project" value="UniProtKB-SubCell"/>
</dbReference>
<evidence type="ECO:0000256" key="1">
    <source>
        <dbReference type="ARBA" id="ARBA00004571"/>
    </source>
</evidence>
<dbReference type="Pfam" id="PF07715">
    <property type="entry name" value="Plug"/>
    <property type="match status" value="1"/>
</dbReference>
<dbReference type="Gene3D" id="2.40.170.20">
    <property type="entry name" value="TonB-dependent receptor, beta-barrel domain"/>
    <property type="match status" value="1"/>
</dbReference>
<dbReference type="InterPro" id="IPR008969">
    <property type="entry name" value="CarboxyPept-like_regulatory"/>
</dbReference>
<dbReference type="Pfam" id="PF00593">
    <property type="entry name" value="TonB_dep_Rec_b-barrel"/>
    <property type="match status" value="1"/>
</dbReference>
<dbReference type="Gene3D" id="2.170.130.10">
    <property type="entry name" value="TonB-dependent receptor, plug domain"/>
    <property type="match status" value="1"/>
</dbReference>
<dbReference type="AlphaFoldDB" id="A0A1K1RHR9"/>
<evidence type="ECO:0000256" key="10">
    <source>
        <dbReference type="SAM" id="Phobius"/>
    </source>
</evidence>
<evidence type="ECO:0000313" key="14">
    <source>
        <dbReference type="Proteomes" id="UP000182248"/>
    </source>
</evidence>
<evidence type="ECO:0000256" key="9">
    <source>
        <dbReference type="RuleBase" id="RU003357"/>
    </source>
</evidence>
<dbReference type="InterPro" id="IPR023996">
    <property type="entry name" value="TonB-dep_OMP_SusC/RagA"/>
</dbReference>
<evidence type="ECO:0000256" key="4">
    <source>
        <dbReference type="ARBA" id="ARBA00022692"/>
    </source>
</evidence>
<dbReference type="SUPFAM" id="SSF49464">
    <property type="entry name" value="Carboxypeptidase regulatory domain-like"/>
    <property type="match status" value="1"/>
</dbReference>
<keyword evidence="6 8" id="KW-0472">Membrane</keyword>
<dbReference type="InterPro" id="IPR023997">
    <property type="entry name" value="TonB-dep_OMP_SusC/RagA_CS"/>
</dbReference>
<dbReference type="NCBIfam" id="TIGR04056">
    <property type="entry name" value="OMP_RagA_SusC"/>
    <property type="match status" value="1"/>
</dbReference>
<dbReference type="NCBIfam" id="TIGR04057">
    <property type="entry name" value="SusC_RagA_signa"/>
    <property type="match status" value="1"/>
</dbReference>
<dbReference type="OrthoDB" id="9768177at2"/>
<dbReference type="Proteomes" id="UP000182248">
    <property type="component" value="Unassembled WGS sequence"/>
</dbReference>
<dbReference type="SUPFAM" id="SSF56935">
    <property type="entry name" value="Porins"/>
    <property type="match status" value="1"/>
</dbReference>
<name>A0A1K1RHR9_9FLAO</name>
<protein>
    <submittedName>
        <fullName evidence="13">TonB-linked outer membrane protein, SusC/RagA family</fullName>
    </submittedName>
</protein>
<evidence type="ECO:0000256" key="6">
    <source>
        <dbReference type="ARBA" id="ARBA00023136"/>
    </source>
</evidence>
<keyword evidence="4 8" id="KW-0812">Transmembrane</keyword>
<feature type="domain" description="TonB-dependent receptor-like beta-barrel" evidence="11">
    <location>
        <begin position="495"/>
        <end position="886"/>
    </location>
</feature>
<comment type="similarity">
    <text evidence="8 9">Belongs to the TonB-dependent receptor family.</text>
</comment>
<gene>
    <name evidence="13" type="ORF">SAMN02927921_03561</name>
</gene>
<accession>A0A1K1RHR9</accession>
<keyword evidence="5 9" id="KW-0798">TonB box</keyword>
<dbReference type="STRING" id="1150368.SAMN02927921_03561"/>
<keyword evidence="2 8" id="KW-0813">Transport</keyword>
<feature type="domain" description="TonB-dependent receptor plug" evidence="12">
    <location>
        <begin position="129"/>
        <end position="236"/>
    </location>
</feature>
<dbReference type="RefSeq" id="WP_072318812.1">
    <property type="nucleotide sequence ID" value="NZ_FPJE01000025.1"/>
</dbReference>
<dbReference type="InterPro" id="IPR039426">
    <property type="entry name" value="TonB-dep_rcpt-like"/>
</dbReference>
<dbReference type="PROSITE" id="PS52016">
    <property type="entry name" value="TONB_DEPENDENT_REC_3"/>
    <property type="match status" value="1"/>
</dbReference>
<keyword evidence="14" id="KW-1185">Reference proteome</keyword>
<dbReference type="FunFam" id="2.170.130.10:FF:000008">
    <property type="entry name" value="SusC/RagA family TonB-linked outer membrane protein"/>
    <property type="match status" value="1"/>
</dbReference>
<keyword evidence="7 8" id="KW-0998">Cell outer membrane</keyword>
<reference evidence="13 14" key="1">
    <citation type="submission" date="2016-11" db="EMBL/GenBank/DDBJ databases">
        <authorList>
            <person name="Jaros S."/>
            <person name="Januszkiewicz K."/>
            <person name="Wedrychowicz H."/>
        </authorList>
    </citation>
    <scope>NUCLEOTIDE SEQUENCE [LARGE SCALE GENOMIC DNA]</scope>
    <source>
        <strain evidence="13 14">CGMCC 1.12145</strain>
    </source>
</reference>
<dbReference type="Pfam" id="PF13715">
    <property type="entry name" value="CarbopepD_reg_2"/>
    <property type="match status" value="1"/>
</dbReference>
<keyword evidence="10" id="KW-1133">Transmembrane helix</keyword>
<evidence type="ECO:0000259" key="11">
    <source>
        <dbReference type="Pfam" id="PF00593"/>
    </source>
</evidence>
<evidence type="ECO:0000256" key="2">
    <source>
        <dbReference type="ARBA" id="ARBA00022448"/>
    </source>
</evidence>
<evidence type="ECO:0000256" key="5">
    <source>
        <dbReference type="ARBA" id="ARBA00023077"/>
    </source>
</evidence>
<sequence length="1030" mass="113540">MQSVNVQSLWQQCCRWLFRIAFSLVLMFSFTVYAQAQQTVSGRTLDESGVELPGVSVRVKGTNTGAVSDFDGNYSIQVPDANAVLVFSYVGFKTVEINVGGRSSVDVTLEEDLQQLDEVVVVGYGTQRKEAVTGSVASVKGGEIREMPAPNISQAIQGRVAGVEMTPTSSKPGASMQIRIRGTRSLNASNDPLVVLDGIPFGGSIGDINPNDIKSLDILKDASATAIYGSRGANGVILVTTNRGQAGQDAKITYNGYTGIRTLFSKFPMMDGPEFVALRAAAGQFDNTLDESDDTNTDWQDMIFKTGMLTSHDIGVTGGTQKGSYSFNVGYYKDEAVVPLQNYERLSLRGSFDQGIGEFIRVGLTTNNTYAVTNGNNSPAVGMALGRSPIANPYNEDGSLKNTLLEQTSGAQWVPGRKRFESLGDKYVDQNRAFSSYNSLYAELDIPYVEGLKYRMNLGLNYRQSNDGSYTGEGVFSGITDNPSTASIANAHTTEWTIEHMLTYDRTFAEKHNLNVVALYSAQESRYNRSYVWARDIPADHFQFYNLGQAQGEINVNPGEQWYNVSGLMSYMGRAMYSYDDRYMLSATFRSDGSSRLAKGHQWHSYPAISAGWNIAKESFMKNVESIDQLKFRVGFGQTSNQSVDPYKTLGLLATRPYNFGDEFAMGYYLSELPNADLGWEYSETWNFGLDFSFFNNRLSGTAEYYIQNTNDVLLGVGLPPTTGVGSYTANIGKTQNKGMEFSLNGLILDNPDGLSWEAGINVYANRNKLVALASGQQRDEGNWWFVGHPIDVIYDYERTGLWQEDDPYRDILEPGGNAGMIKVKYTGDYNADGSPTRAIGAEDRQIRDLQPRFQGGFNTRLTYKNFDFSMVGAFKSGGTLISALYGSSGYLNTLNGRAGNNVSVDYWTPENTDAKYPKPGGIQTSDNPKYGSTLGYFDASFLKVRTITLGYNFDQKFITDAGIDRLRLYCTVQNPFVLFSPYTRESGMDPETNSYGDENVAVGGQRRLLIIGTNTPATRNYMIGLNLTF</sequence>
<dbReference type="Gene3D" id="2.60.40.1120">
    <property type="entry name" value="Carboxypeptidase-like, regulatory domain"/>
    <property type="match status" value="1"/>
</dbReference>
<dbReference type="InterPro" id="IPR012910">
    <property type="entry name" value="Plug_dom"/>
</dbReference>
<dbReference type="EMBL" id="FPJE01000025">
    <property type="protein sequence ID" value="SFW71396.1"/>
    <property type="molecule type" value="Genomic_DNA"/>
</dbReference>
<evidence type="ECO:0000256" key="8">
    <source>
        <dbReference type="PROSITE-ProRule" id="PRU01360"/>
    </source>
</evidence>
<evidence type="ECO:0000313" key="13">
    <source>
        <dbReference type="EMBL" id="SFW71396.1"/>
    </source>
</evidence>
<organism evidence="13 14">
    <name type="scientific">Sinomicrobium oceani</name>
    <dbReference type="NCBI Taxonomy" id="1150368"/>
    <lineage>
        <taxon>Bacteria</taxon>
        <taxon>Pseudomonadati</taxon>
        <taxon>Bacteroidota</taxon>
        <taxon>Flavobacteriia</taxon>
        <taxon>Flavobacteriales</taxon>
        <taxon>Flavobacteriaceae</taxon>
        <taxon>Sinomicrobium</taxon>
    </lineage>
</organism>